<keyword evidence="6" id="KW-0406">Ion transport</keyword>
<dbReference type="InterPro" id="IPR020966">
    <property type="entry name" value="ALMT"/>
</dbReference>
<dbReference type="Proteomes" id="UP001293254">
    <property type="component" value="Unassembled WGS sequence"/>
</dbReference>
<feature type="transmembrane region" description="Helical" evidence="9">
    <location>
        <begin position="64"/>
        <end position="84"/>
    </location>
</feature>
<feature type="transmembrane region" description="Helical" evidence="9">
    <location>
        <begin position="148"/>
        <end position="168"/>
    </location>
</feature>
<keyword evidence="5 9" id="KW-1133">Transmembrane helix</keyword>
<evidence type="ECO:0000256" key="6">
    <source>
        <dbReference type="ARBA" id="ARBA00023065"/>
    </source>
</evidence>
<comment type="similarity">
    <text evidence="2">Belongs to the aromatic acid exporter (TC 2.A.85) family.</text>
</comment>
<evidence type="ECO:0000256" key="7">
    <source>
        <dbReference type="ARBA" id="ARBA00023136"/>
    </source>
</evidence>
<proteinExistence type="inferred from homology"/>
<dbReference type="EMBL" id="JACGWO010000001">
    <property type="protein sequence ID" value="KAK4440559.1"/>
    <property type="molecule type" value="Genomic_DNA"/>
</dbReference>
<evidence type="ECO:0000256" key="3">
    <source>
        <dbReference type="ARBA" id="ARBA00022448"/>
    </source>
</evidence>
<reference evidence="10" key="1">
    <citation type="submission" date="2020-06" db="EMBL/GenBank/DDBJ databases">
        <authorList>
            <person name="Li T."/>
            <person name="Hu X."/>
            <person name="Zhang T."/>
            <person name="Song X."/>
            <person name="Zhang H."/>
            <person name="Dai N."/>
            <person name="Sheng W."/>
            <person name="Hou X."/>
            <person name="Wei L."/>
        </authorList>
    </citation>
    <scope>NUCLEOTIDE SEQUENCE</scope>
    <source>
        <strain evidence="10">3651</strain>
        <tissue evidence="10">Leaf</tissue>
    </source>
</reference>
<dbReference type="Pfam" id="PF11744">
    <property type="entry name" value="ALMT"/>
    <property type="match status" value="1"/>
</dbReference>
<evidence type="ECO:0000313" key="10">
    <source>
        <dbReference type="EMBL" id="KAK4440559.1"/>
    </source>
</evidence>
<sequence length="459" mass="50370">MEMESGWLWIKGLPSRSLANTYEIYRQTTKIATDDPRKLIHSFKVGLALTLVSFFYYFQPLYNSFGVSAMWAVMTVVVVFEFSVGATLGKGLNRGLATLAAGALGIGANHLASVSGKTSEPILIGLFVFIQATASTFVRFFPRVKARYDYGMLIFILTFSLVSISGFRTDEILNLAQKRLSTILIGASTCVIVSICVCPVWAGEDLHNLVARNLDKLGSFFEDLTAENFRPWEAAQTENGSGVSVTRLNSVLDSKSSEETLANFARWEPGHGRFMYRHPWKQYLKIGNLTRQCGRRIEALINAYLNSSKTQAPEEIGGTIQDAFSGMISESGKALKEVASVIETMSRPPSPNPHLANLKIASKNLKSLLKSDFWEGYSNLSQVIRVAAVASLLIDIVVCVENIADAVNELSSMAHFKCKDGNNRDFRQVLVEIPSVSRVGNDGGDAVNKAEAGRQVLNV</sequence>
<dbReference type="AlphaFoldDB" id="A0AAE1Z2C4"/>
<keyword evidence="4 9" id="KW-0812">Transmembrane</keyword>
<reference evidence="10" key="2">
    <citation type="journal article" date="2024" name="Plant">
        <title>Genomic evolution and insights into agronomic trait innovations of Sesamum species.</title>
        <authorList>
            <person name="Miao H."/>
            <person name="Wang L."/>
            <person name="Qu L."/>
            <person name="Liu H."/>
            <person name="Sun Y."/>
            <person name="Le M."/>
            <person name="Wang Q."/>
            <person name="Wei S."/>
            <person name="Zheng Y."/>
            <person name="Lin W."/>
            <person name="Duan Y."/>
            <person name="Cao H."/>
            <person name="Xiong S."/>
            <person name="Wang X."/>
            <person name="Wei L."/>
            <person name="Li C."/>
            <person name="Ma Q."/>
            <person name="Ju M."/>
            <person name="Zhao R."/>
            <person name="Li G."/>
            <person name="Mu C."/>
            <person name="Tian Q."/>
            <person name="Mei H."/>
            <person name="Zhang T."/>
            <person name="Gao T."/>
            <person name="Zhang H."/>
        </authorList>
    </citation>
    <scope>NUCLEOTIDE SEQUENCE</scope>
    <source>
        <strain evidence="10">3651</strain>
    </source>
</reference>
<keyword evidence="3" id="KW-0813">Transport</keyword>
<evidence type="ECO:0000256" key="1">
    <source>
        <dbReference type="ARBA" id="ARBA00004141"/>
    </source>
</evidence>
<keyword evidence="8" id="KW-0407">Ion channel</keyword>
<keyword evidence="11" id="KW-1185">Reference proteome</keyword>
<dbReference type="GO" id="GO:0015743">
    <property type="term" value="P:malate transport"/>
    <property type="evidence" value="ECO:0007669"/>
    <property type="project" value="InterPro"/>
</dbReference>
<evidence type="ECO:0000256" key="8">
    <source>
        <dbReference type="ARBA" id="ARBA00023303"/>
    </source>
</evidence>
<feature type="transmembrane region" description="Helical" evidence="9">
    <location>
        <begin position="180"/>
        <end position="202"/>
    </location>
</feature>
<protein>
    <submittedName>
        <fullName evidence="10">Aluminum-activated malate transporter 2</fullName>
    </submittedName>
</protein>
<name>A0AAE1Z2C4_9LAMI</name>
<comment type="subcellular location">
    <subcellularLocation>
        <location evidence="1">Membrane</location>
        <topology evidence="1">Multi-pass membrane protein</topology>
    </subcellularLocation>
</comment>
<dbReference type="GO" id="GO:0016020">
    <property type="term" value="C:membrane"/>
    <property type="evidence" value="ECO:0007669"/>
    <property type="project" value="UniProtKB-SubCell"/>
</dbReference>
<evidence type="ECO:0000313" key="11">
    <source>
        <dbReference type="Proteomes" id="UP001293254"/>
    </source>
</evidence>
<feature type="transmembrane region" description="Helical" evidence="9">
    <location>
        <begin position="39"/>
        <end position="58"/>
    </location>
</feature>
<comment type="caution">
    <text evidence="10">The sequence shown here is derived from an EMBL/GenBank/DDBJ whole genome shotgun (WGS) entry which is preliminary data.</text>
</comment>
<feature type="transmembrane region" description="Helical" evidence="9">
    <location>
        <begin position="96"/>
        <end position="116"/>
    </location>
</feature>
<evidence type="ECO:0000256" key="9">
    <source>
        <dbReference type="SAM" id="Phobius"/>
    </source>
</evidence>
<evidence type="ECO:0000256" key="2">
    <source>
        <dbReference type="ARBA" id="ARBA00007079"/>
    </source>
</evidence>
<evidence type="ECO:0000256" key="5">
    <source>
        <dbReference type="ARBA" id="ARBA00022989"/>
    </source>
</evidence>
<keyword evidence="7 9" id="KW-0472">Membrane</keyword>
<accession>A0AAE1Z2C4</accession>
<dbReference type="GO" id="GO:0034220">
    <property type="term" value="P:monoatomic ion transmembrane transport"/>
    <property type="evidence" value="ECO:0007669"/>
    <property type="project" value="UniProtKB-KW"/>
</dbReference>
<organism evidence="10 11">
    <name type="scientific">Sesamum alatum</name>
    <dbReference type="NCBI Taxonomy" id="300844"/>
    <lineage>
        <taxon>Eukaryota</taxon>
        <taxon>Viridiplantae</taxon>
        <taxon>Streptophyta</taxon>
        <taxon>Embryophyta</taxon>
        <taxon>Tracheophyta</taxon>
        <taxon>Spermatophyta</taxon>
        <taxon>Magnoliopsida</taxon>
        <taxon>eudicotyledons</taxon>
        <taxon>Gunneridae</taxon>
        <taxon>Pentapetalae</taxon>
        <taxon>asterids</taxon>
        <taxon>lamiids</taxon>
        <taxon>Lamiales</taxon>
        <taxon>Pedaliaceae</taxon>
        <taxon>Sesamum</taxon>
    </lineage>
</organism>
<gene>
    <name evidence="10" type="ORF">Salat_0390800</name>
</gene>
<evidence type="ECO:0000256" key="4">
    <source>
        <dbReference type="ARBA" id="ARBA00022692"/>
    </source>
</evidence>
<dbReference type="PANTHER" id="PTHR31086">
    <property type="entry name" value="ALUMINUM-ACTIVATED MALATE TRANSPORTER 10"/>
    <property type="match status" value="1"/>
</dbReference>
<feature type="transmembrane region" description="Helical" evidence="9">
    <location>
        <begin position="122"/>
        <end position="141"/>
    </location>
</feature>